<evidence type="ECO:0000256" key="6">
    <source>
        <dbReference type="SAM" id="MobiDB-lite"/>
    </source>
</evidence>
<dbReference type="Proteomes" id="UP000011669">
    <property type="component" value="Unassembled WGS sequence"/>
</dbReference>
<feature type="transmembrane region" description="Helical" evidence="7">
    <location>
        <begin position="339"/>
        <end position="357"/>
    </location>
</feature>
<dbReference type="InParanoid" id="M0MPK6"/>
<evidence type="ECO:0000256" key="5">
    <source>
        <dbReference type="ARBA" id="ARBA00023136"/>
    </source>
</evidence>
<dbReference type="SUPFAM" id="SSF103473">
    <property type="entry name" value="MFS general substrate transporter"/>
    <property type="match status" value="1"/>
</dbReference>
<comment type="caution">
    <text evidence="9">The sequence shown here is derived from an EMBL/GenBank/DDBJ whole genome shotgun (WGS) entry which is preliminary data.</text>
</comment>
<keyword evidence="3 7" id="KW-0812">Transmembrane</keyword>
<proteinExistence type="predicted"/>
<sequence>MNGNDRAIVGLVMGAHAMVHTYELSIPILVSVWLVEFDTIAVLSAEFPVNAATLGVVVSAGYALFGLGALLAGVLADTYGSRPLIALCLFGMGGSFLLLGLAPGVVVIALALVCWGAAASVYHPSGLALISKGVHERGSAFAYHGMAGNLGIALGPLATTVALLAFDWRAVVGLLAIPALIAGLFALRADIDETAAVGASEDGVENAAADGGERERSEGEETGGIRSFGEFLASSKALFTGVFVLVFGVAMLSGLYYRGVLTFLPEILTKFPAFQPVEIAGSELQPERYFYAGLLMVGVLGQYVGGRLTDYIRPAAGIAGGYGVLGALAILFLPVARAGIVPLLIVGAALGFFLFFVQPLYQAAIAEFSPPEARGISYGYTYLGVFGIGALGGTIAGAILTALSPAALFATLAGFGALAALLGVAVLVRTEGSLTTV</sequence>
<feature type="transmembrane region" description="Helical" evidence="7">
    <location>
        <begin position="289"/>
        <end position="308"/>
    </location>
</feature>
<organism evidence="9 10">
    <name type="scientific">Halococcus saccharolyticus DSM 5350</name>
    <dbReference type="NCBI Taxonomy" id="1227455"/>
    <lineage>
        <taxon>Archaea</taxon>
        <taxon>Methanobacteriati</taxon>
        <taxon>Methanobacteriota</taxon>
        <taxon>Stenosarchaea group</taxon>
        <taxon>Halobacteria</taxon>
        <taxon>Halobacteriales</taxon>
        <taxon>Halococcaceae</taxon>
        <taxon>Halococcus</taxon>
    </lineage>
</organism>
<dbReference type="PANTHER" id="PTHR43124:SF3">
    <property type="entry name" value="CHLORAMPHENICOL EFFLUX PUMP RV0191"/>
    <property type="match status" value="1"/>
</dbReference>
<dbReference type="OrthoDB" id="204590at2157"/>
<dbReference type="InterPro" id="IPR011701">
    <property type="entry name" value="MFS"/>
</dbReference>
<evidence type="ECO:0000256" key="7">
    <source>
        <dbReference type="SAM" id="Phobius"/>
    </source>
</evidence>
<comment type="subcellular location">
    <subcellularLocation>
        <location evidence="1">Cell membrane</location>
        <topology evidence="1">Multi-pass membrane protein</topology>
    </subcellularLocation>
</comment>
<feature type="transmembrane region" description="Helical" evidence="7">
    <location>
        <begin position="7"/>
        <end position="35"/>
    </location>
</feature>
<evidence type="ECO:0000256" key="3">
    <source>
        <dbReference type="ARBA" id="ARBA00022692"/>
    </source>
</evidence>
<dbReference type="InterPro" id="IPR020846">
    <property type="entry name" value="MFS_dom"/>
</dbReference>
<dbReference type="GO" id="GO:0022857">
    <property type="term" value="F:transmembrane transporter activity"/>
    <property type="evidence" value="ECO:0007669"/>
    <property type="project" value="InterPro"/>
</dbReference>
<evidence type="ECO:0000256" key="4">
    <source>
        <dbReference type="ARBA" id="ARBA00022989"/>
    </source>
</evidence>
<feature type="transmembrane region" description="Helical" evidence="7">
    <location>
        <begin position="170"/>
        <end position="187"/>
    </location>
</feature>
<dbReference type="Pfam" id="PF07690">
    <property type="entry name" value="MFS_1"/>
    <property type="match status" value="1"/>
</dbReference>
<evidence type="ECO:0000259" key="8">
    <source>
        <dbReference type="PROSITE" id="PS50850"/>
    </source>
</evidence>
<dbReference type="PATRIC" id="fig|1227455.4.peg.274"/>
<dbReference type="STRING" id="1227455.C449_01331"/>
<keyword evidence="10" id="KW-1185">Reference proteome</keyword>
<feature type="domain" description="Major facilitator superfamily (MFS) profile" evidence="8">
    <location>
        <begin position="1"/>
        <end position="431"/>
    </location>
</feature>
<keyword evidence="2" id="KW-1003">Cell membrane</keyword>
<dbReference type="PROSITE" id="PS50850">
    <property type="entry name" value="MFS"/>
    <property type="match status" value="1"/>
</dbReference>
<feature type="transmembrane region" description="Helical" evidence="7">
    <location>
        <begin position="108"/>
        <end position="129"/>
    </location>
</feature>
<evidence type="ECO:0000256" key="1">
    <source>
        <dbReference type="ARBA" id="ARBA00004651"/>
    </source>
</evidence>
<evidence type="ECO:0000313" key="9">
    <source>
        <dbReference type="EMBL" id="EMA47566.1"/>
    </source>
</evidence>
<feature type="transmembrane region" description="Helical" evidence="7">
    <location>
        <begin position="406"/>
        <end position="428"/>
    </location>
</feature>
<gene>
    <name evidence="9" type="ORF">C449_01331</name>
</gene>
<feature type="region of interest" description="Disordered" evidence="6">
    <location>
        <begin position="202"/>
        <end position="222"/>
    </location>
</feature>
<dbReference type="EMBL" id="AOMD01000004">
    <property type="protein sequence ID" value="EMA47566.1"/>
    <property type="molecule type" value="Genomic_DNA"/>
</dbReference>
<dbReference type="RefSeq" id="WP_006076071.1">
    <property type="nucleotide sequence ID" value="NZ_AOMD01000004.1"/>
</dbReference>
<dbReference type="InterPro" id="IPR050189">
    <property type="entry name" value="MFS_Efflux_Transporters"/>
</dbReference>
<keyword evidence="5 7" id="KW-0472">Membrane</keyword>
<evidence type="ECO:0000313" key="10">
    <source>
        <dbReference type="Proteomes" id="UP000011669"/>
    </source>
</evidence>
<dbReference type="AlphaFoldDB" id="M0MPK6"/>
<dbReference type="InterPro" id="IPR036259">
    <property type="entry name" value="MFS_trans_sf"/>
</dbReference>
<dbReference type="Gene3D" id="1.20.1250.20">
    <property type="entry name" value="MFS general substrate transporter like domains"/>
    <property type="match status" value="1"/>
</dbReference>
<feature type="transmembrane region" description="Helical" evidence="7">
    <location>
        <begin position="47"/>
        <end position="72"/>
    </location>
</feature>
<protein>
    <submittedName>
        <fullName evidence="9">Sugar phosphate permease</fullName>
    </submittedName>
</protein>
<evidence type="ECO:0000256" key="2">
    <source>
        <dbReference type="ARBA" id="ARBA00022475"/>
    </source>
</evidence>
<accession>M0MPK6</accession>
<dbReference type="GO" id="GO:0005886">
    <property type="term" value="C:plasma membrane"/>
    <property type="evidence" value="ECO:0007669"/>
    <property type="project" value="UniProtKB-SubCell"/>
</dbReference>
<feature type="transmembrane region" description="Helical" evidence="7">
    <location>
        <begin position="378"/>
        <end position="400"/>
    </location>
</feature>
<feature type="transmembrane region" description="Helical" evidence="7">
    <location>
        <begin position="315"/>
        <end position="333"/>
    </location>
</feature>
<dbReference type="PANTHER" id="PTHR43124">
    <property type="entry name" value="PURINE EFFLUX PUMP PBUE"/>
    <property type="match status" value="1"/>
</dbReference>
<feature type="transmembrane region" description="Helical" evidence="7">
    <location>
        <begin position="141"/>
        <end position="164"/>
    </location>
</feature>
<keyword evidence="4 7" id="KW-1133">Transmembrane helix</keyword>
<feature type="transmembrane region" description="Helical" evidence="7">
    <location>
        <begin position="237"/>
        <end position="257"/>
    </location>
</feature>
<reference evidence="9 10" key="1">
    <citation type="journal article" date="2014" name="PLoS Genet.">
        <title>Phylogenetically driven sequencing of extremely halophilic archaea reveals strategies for static and dynamic osmo-response.</title>
        <authorList>
            <person name="Becker E.A."/>
            <person name="Seitzer P.M."/>
            <person name="Tritt A."/>
            <person name="Larsen D."/>
            <person name="Krusor M."/>
            <person name="Yao A.I."/>
            <person name="Wu D."/>
            <person name="Madern D."/>
            <person name="Eisen J.A."/>
            <person name="Darling A.E."/>
            <person name="Facciotti M.T."/>
        </authorList>
    </citation>
    <scope>NUCLEOTIDE SEQUENCE [LARGE SCALE GENOMIC DNA]</scope>
    <source>
        <strain evidence="9 10">DSM 5350</strain>
    </source>
</reference>
<name>M0MPK6_9EURY</name>